<dbReference type="Proteomes" id="UP000006906">
    <property type="component" value="Chromosome 17"/>
</dbReference>
<dbReference type="KEGG" id="cre:CHLRE_17g744247v5"/>
<dbReference type="STRING" id="3055.A0A2K3CRZ4"/>
<proteinExistence type="predicted"/>
<sequence length="1219" mass="124881">MTSEWFASTVEESFGGKHGAVSEVLCELPPKLTQRLADTRQGKQLQAAAKELTVHESDLATFPALAKGEGMESRKRRLLALRTASSKLEAAFEAFGRDRDRDDFQRLWYDFLQRHSPEALLGGSGAGASAGAVPNPACQTQSAIPTLLLSTNGASPADRLDLYGAFATYLREQQDAYVALLRPEDLAGGVGACWGAALAQLSGLGHDCAAEDVMGLVAWYEHETGRAQPQQPQQQASDAVGRQPLSAAAAAAVTPAKGARTPAGKGRGGGGGRGAKTPSGKTPGRGGRGGRGRGRAADADAADADVADADAVEETEEGADKENADGAGAGDVDGEGEDDGGMAVRLRARRAAAAGPAAAEAEARAAREAAAAAEAAARAARNARRRVVLLVEAAGRVADRSVLRALLAALHAERHRLPVVLVLGVSCPASLYTARLPADMSGLLAVAAAELAPQPQQLHRLFQGVLLSPRAASPSALSPGCGSCLLLLDGGCMRQLLLQSRLLEPSLAGLQAALLEAHEQHFRSQPLAALALLPLQHQQQAEERAAAAAAKAAKAATKSRRGRKAAACGDQDESSGDSSDSSASDSDSESSVSVRSDVEGDGGDDSDAEGVSVDDLDEGWLQRRRERHMRRLTAAVSQLPAELLRAAADASAKAAAAAAAGAAAPPGAAAAAAAQLAPAALPKGGKAQEVAAAVGEAFSALTSWRLGVHWMACVAERTGALRQGGGAGRYSLPALYVAAASPRLWRPPPAAMAMGAGGATVVSYGGAAGSASVGEQLLAGLLGPGAGGAAAGGGRGTLRALSEQEADLLLDELAEVAAAALAGPGAWMPSAAALAAARGLAALRRAHAEEQERRQGPRGGGAGGLAQVEEHEEAEADEVEEAEKEGAGPDLTSPVRRRLAAQGLTSPNTAQKLQRLTDRLGHLDPVPAPRELQSKAQVAQRRAGGGATAAGGGGGMKLPSSGQTQTKRQRDQALKAAVQQSAAAPAGAAAAAAAAGRRQQQQQQAQSLAERAAEWLSATLRVLLGSCPFTMAGSSAFTFRDAAALQVRLVGAPSLVLHTALTQPELFMGGLQPGLHPGQEDAALAYQLLLGCREGSDLRDWLADFCAASGLGKVQEVTDPAAQDQEDEEEAAAAAEADGPMGRSRHSKRRAAPRKRKAAPKQEVVLALDGPAAEAAVDALACRFEQAARELEAVGLCRFTKRRKGTYVQRTYFPPEALM</sequence>
<dbReference type="PANTHER" id="PTHR12748:SF0">
    <property type="entry name" value="ORIGIN RECOGNITION COMPLEX SUBUNIT 3"/>
    <property type="match status" value="1"/>
</dbReference>
<name>A0A2K3CRZ4_CHLRE</name>
<dbReference type="RefSeq" id="XP_042915170.1">
    <property type="nucleotide sequence ID" value="XM_043072711.1"/>
</dbReference>
<feature type="domain" description="Origin recognition complex subunit 3 N-terminal" evidence="2">
    <location>
        <begin position="139"/>
        <end position="471"/>
    </location>
</feature>
<dbReference type="InterPro" id="IPR045667">
    <property type="entry name" value="ORC3_N"/>
</dbReference>
<dbReference type="GO" id="GO:0005664">
    <property type="term" value="C:nuclear origin of replication recognition complex"/>
    <property type="evidence" value="ECO:0000318"/>
    <property type="project" value="GO_Central"/>
</dbReference>
<feature type="compositionally biased region" description="Basic and acidic residues" evidence="1">
    <location>
        <begin position="846"/>
        <end position="855"/>
    </location>
</feature>
<reference evidence="3 4" key="1">
    <citation type="journal article" date="2007" name="Science">
        <title>The Chlamydomonas genome reveals the evolution of key animal and plant functions.</title>
        <authorList>
            <person name="Merchant S.S."/>
            <person name="Prochnik S.E."/>
            <person name="Vallon O."/>
            <person name="Harris E.H."/>
            <person name="Karpowicz S.J."/>
            <person name="Witman G.B."/>
            <person name="Terry A."/>
            <person name="Salamov A."/>
            <person name="Fritz-Laylin L.K."/>
            <person name="Marechal-Drouard L."/>
            <person name="Marshall W.F."/>
            <person name="Qu L.H."/>
            <person name="Nelson D.R."/>
            <person name="Sanderfoot A.A."/>
            <person name="Spalding M.H."/>
            <person name="Kapitonov V.V."/>
            <person name="Ren Q."/>
            <person name="Ferris P."/>
            <person name="Lindquist E."/>
            <person name="Shapiro H."/>
            <person name="Lucas S.M."/>
            <person name="Grimwood J."/>
            <person name="Schmutz J."/>
            <person name="Cardol P."/>
            <person name="Cerutti H."/>
            <person name="Chanfreau G."/>
            <person name="Chen C.L."/>
            <person name="Cognat V."/>
            <person name="Croft M.T."/>
            <person name="Dent R."/>
            <person name="Dutcher S."/>
            <person name="Fernandez E."/>
            <person name="Fukuzawa H."/>
            <person name="Gonzalez-Ballester D."/>
            <person name="Gonzalez-Halphen D."/>
            <person name="Hallmann A."/>
            <person name="Hanikenne M."/>
            <person name="Hippler M."/>
            <person name="Inwood W."/>
            <person name="Jabbari K."/>
            <person name="Kalanon M."/>
            <person name="Kuras R."/>
            <person name="Lefebvre P.A."/>
            <person name="Lemaire S.D."/>
            <person name="Lobanov A.V."/>
            <person name="Lohr M."/>
            <person name="Manuell A."/>
            <person name="Meier I."/>
            <person name="Mets L."/>
            <person name="Mittag M."/>
            <person name="Mittelmeier T."/>
            <person name="Moroney J.V."/>
            <person name="Moseley J."/>
            <person name="Napoli C."/>
            <person name="Nedelcu A.M."/>
            <person name="Niyogi K."/>
            <person name="Novoselov S.V."/>
            <person name="Paulsen I.T."/>
            <person name="Pazour G."/>
            <person name="Purton S."/>
            <person name="Ral J.P."/>
            <person name="Riano-Pachon D.M."/>
            <person name="Riekhof W."/>
            <person name="Rymarquis L."/>
            <person name="Schroda M."/>
            <person name="Stern D."/>
            <person name="Umen J."/>
            <person name="Willows R."/>
            <person name="Wilson N."/>
            <person name="Zimmer S.L."/>
            <person name="Allmer J."/>
            <person name="Balk J."/>
            <person name="Bisova K."/>
            <person name="Chen C.J."/>
            <person name="Elias M."/>
            <person name="Gendler K."/>
            <person name="Hauser C."/>
            <person name="Lamb M.R."/>
            <person name="Ledford H."/>
            <person name="Long J.C."/>
            <person name="Minagawa J."/>
            <person name="Page M.D."/>
            <person name="Pan J."/>
            <person name="Pootakham W."/>
            <person name="Roje S."/>
            <person name="Rose A."/>
            <person name="Stahlberg E."/>
            <person name="Terauchi A.M."/>
            <person name="Yang P."/>
            <person name="Ball S."/>
            <person name="Bowler C."/>
            <person name="Dieckmann C.L."/>
            <person name="Gladyshev V.N."/>
            <person name="Green P."/>
            <person name="Jorgensen R."/>
            <person name="Mayfield S."/>
            <person name="Mueller-Roeber B."/>
            <person name="Rajamani S."/>
            <person name="Sayre R.T."/>
            <person name="Brokstein P."/>
            <person name="Dubchak I."/>
            <person name="Goodstein D."/>
            <person name="Hornick L."/>
            <person name="Huang Y.W."/>
            <person name="Jhaveri J."/>
            <person name="Luo Y."/>
            <person name="Martinez D."/>
            <person name="Ngau W.C."/>
            <person name="Otillar B."/>
            <person name="Poliakov A."/>
            <person name="Porter A."/>
            <person name="Szajkowski L."/>
            <person name="Werner G."/>
            <person name="Zhou K."/>
            <person name="Grigoriev I.V."/>
            <person name="Rokhsar D.S."/>
            <person name="Grossman A.R."/>
        </authorList>
    </citation>
    <scope>NUCLEOTIDE SEQUENCE [LARGE SCALE GENOMIC DNA]</scope>
    <source>
        <strain evidence="4">CC-503</strain>
    </source>
</reference>
<feature type="region of interest" description="Disordered" evidence="1">
    <location>
        <begin position="846"/>
        <end position="895"/>
    </location>
</feature>
<dbReference type="InterPro" id="IPR020795">
    <property type="entry name" value="ORC3"/>
</dbReference>
<feature type="compositionally biased region" description="Low complexity" evidence="1">
    <location>
        <begin position="576"/>
        <end position="595"/>
    </location>
</feature>
<dbReference type="EMBL" id="CM008978">
    <property type="protein sequence ID" value="PNW71047.1"/>
    <property type="molecule type" value="Genomic_DNA"/>
</dbReference>
<protein>
    <recommendedName>
        <fullName evidence="2">Origin recognition complex subunit 3 N-terminal domain-containing protein</fullName>
    </recommendedName>
</protein>
<gene>
    <name evidence="3" type="ORF">CHLRE_17g744247v5</name>
</gene>
<keyword evidence="4" id="KW-1185">Reference proteome</keyword>
<dbReference type="InParanoid" id="A0A2K3CRZ4"/>
<feature type="compositionally biased region" description="Low complexity" evidence="1">
    <location>
        <begin position="247"/>
        <end position="264"/>
    </location>
</feature>
<dbReference type="Pfam" id="PF07034">
    <property type="entry name" value="ORC3_N"/>
    <property type="match status" value="1"/>
</dbReference>
<dbReference type="GO" id="GO:0006270">
    <property type="term" value="P:DNA replication initiation"/>
    <property type="evidence" value="ECO:0000318"/>
    <property type="project" value="GO_Central"/>
</dbReference>
<dbReference type="GeneID" id="66057199"/>
<evidence type="ECO:0000313" key="4">
    <source>
        <dbReference type="Proteomes" id="UP000006906"/>
    </source>
</evidence>
<dbReference type="GO" id="GO:0031261">
    <property type="term" value="C:DNA replication preinitiation complex"/>
    <property type="evidence" value="ECO:0000318"/>
    <property type="project" value="GO_Central"/>
</dbReference>
<feature type="compositionally biased region" description="Acidic residues" evidence="1">
    <location>
        <begin position="870"/>
        <end position="883"/>
    </location>
</feature>
<feature type="compositionally biased region" description="Gly residues" evidence="1">
    <location>
        <begin position="943"/>
        <end position="956"/>
    </location>
</feature>
<evidence type="ECO:0000313" key="3">
    <source>
        <dbReference type="EMBL" id="PNW71047.1"/>
    </source>
</evidence>
<dbReference type="AlphaFoldDB" id="A0A2K3CRZ4"/>
<dbReference type="OMA" id="AWYEHET"/>
<feature type="region of interest" description="Disordered" evidence="1">
    <location>
        <begin position="225"/>
        <end position="337"/>
    </location>
</feature>
<dbReference type="GO" id="GO:0003688">
    <property type="term" value="F:DNA replication origin binding"/>
    <property type="evidence" value="ECO:0000318"/>
    <property type="project" value="GO_Central"/>
</dbReference>
<dbReference type="PANTHER" id="PTHR12748">
    <property type="entry name" value="ORIGIN RECOGNITION COMPLEX SUBUNIT 3"/>
    <property type="match status" value="1"/>
</dbReference>
<feature type="compositionally biased region" description="Acidic residues" evidence="1">
    <location>
        <begin position="599"/>
        <end position="614"/>
    </location>
</feature>
<feature type="region of interest" description="Disordered" evidence="1">
    <location>
        <begin position="921"/>
        <end position="980"/>
    </location>
</feature>
<accession>A0A2K3CRZ4</accession>
<feature type="region of interest" description="Disordered" evidence="1">
    <location>
        <begin position="1117"/>
        <end position="1162"/>
    </location>
</feature>
<evidence type="ECO:0000256" key="1">
    <source>
        <dbReference type="SAM" id="MobiDB-lite"/>
    </source>
</evidence>
<feature type="compositionally biased region" description="Basic residues" evidence="1">
    <location>
        <begin position="1143"/>
        <end position="1159"/>
    </location>
</feature>
<evidence type="ECO:0000259" key="2">
    <source>
        <dbReference type="Pfam" id="PF07034"/>
    </source>
</evidence>
<feature type="compositionally biased region" description="Gly residues" evidence="1">
    <location>
        <begin position="265"/>
        <end position="274"/>
    </location>
</feature>
<dbReference type="Gramene" id="PNW71047">
    <property type="protein sequence ID" value="PNW71047"/>
    <property type="gene ID" value="CHLRE_17g744247v5"/>
</dbReference>
<organism evidence="3 4">
    <name type="scientific">Chlamydomonas reinhardtii</name>
    <name type="common">Chlamydomonas smithii</name>
    <dbReference type="NCBI Taxonomy" id="3055"/>
    <lineage>
        <taxon>Eukaryota</taxon>
        <taxon>Viridiplantae</taxon>
        <taxon>Chlorophyta</taxon>
        <taxon>core chlorophytes</taxon>
        <taxon>Chlorophyceae</taxon>
        <taxon>CS clade</taxon>
        <taxon>Chlamydomonadales</taxon>
        <taxon>Chlamydomonadaceae</taxon>
        <taxon>Chlamydomonas</taxon>
    </lineage>
</organism>
<dbReference type="OrthoDB" id="548082at2759"/>
<feature type="region of interest" description="Disordered" evidence="1">
    <location>
        <begin position="552"/>
        <end position="614"/>
    </location>
</feature>
<dbReference type="GO" id="GO:0005656">
    <property type="term" value="C:nuclear pre-replicative complex"/>
    <property type="evidence" value="ECO:0000318"/>
    <property type="project" value="GO_Central"/>
</dbReference>
<feature type="compositionally biased region" description="Acidic residues" evidence="1">
    <location>
        <begin position="300"/>
        <end position="317"/>
    </location>
</feature>